<dbReference type="NCBIfam" id="TIGR01640">
    <property type="entry name" value="F_box_assoc_1"/>
    <property type="match status" value="1"/>
</dbReference>
<dbReference type="InterPro" id="IPR001810">
    <property type="entry name" value="F-box_dom"/>
</dbReference>
<dbReference type="InterPro" id="IPR036047">
    <property type="entry name" value="F-box-like_dom_sf"/>
</dbReference>
<dbReference type="InterPro" id="IPR055290">
    <property type="entry name" value="At3g26010-like"/>
</dbReference>
<feature type="domain" description="F-box" evidence="1">
    <location>
        <begin position="7"/>
        <end position="46"/>
    </location>
</feature>
<dbReference type="PANTHER" id="PTHR35546">
    <property type="entry name" value="F-BOX PROTEIN INTERACTION DOMAIN PROTEIN-RELATED"/>
    <property type="match status" value="1"/>
</dbReference>
<dbReference type="Proteomes" id="UP001630127">
    <property type="component" value="Unassembled WGS sequence"/>
</dbReference>
<dbReference type="PANTHER" id="PTHR35546:SF21">
    <property type="entry name" value="F-BOX DOMAIN-CONTAINING PROTEIN"/>
    <property type="match status" value="1"/>
</dbReference>
<dbReference type="InterPro" id="IPR017451">
    <property type="entry name" value="F-box-assoc_interact_dom"/>
</dbReference>
<dbReference type="AlphaFoldDB" id="A0ABD3ACE8"/>
<gene>
    <name evidence="2" type="ORF">ACH5RR_008731</name>
</gene>
<keyword evidence="3" id="KW-1185">Reference proteome</keyword>
<organism evidence="2 3">
    <name type="scientific">Cinchona calisaya</name>
    <dbReference type="NCBI Taxonomy" id="153742"/>
    <lineage>
        <taxon>Eukaryota</taxon>
        <taxon>Viridiplantae</taxon>
        <taxon>Streptophyta</taxon>
        <taxon>Embryophyta</taxon>
        <taxon>Tracheophyta</taxon>
        <taxon>Spermatophyta</taxon>
        <taxon>Magnoliopsida</taxon>
        <taxon>eudicotyledons</taxon>
        <taxon>Gunneridae</taxon>
        <taxon>Pentapetalae</taxon>
        <taxon>asterids</taxon>
        <taxon>lamiids</taxon>
        <taxon>Gentianales</taxon>
        <taxon>Rubiaceae</taxon>
        <taxon>Cinchonoideae</taxon>
        <taxon>Cinchoneae</taxon>
        <taxon>Cinchona</taxon>
    </lineage>
</organism>
<dbReference type="SUPFAM" id="SSF81383">
    <property type="entry name" value="F-box domain"/>
    <property type="match status" value="1"/>
</dbReference>
<accession>A0ABD3ACE8</accession>
<evidence type="ECO:0000313" key="3">
    <source>
        <dbReference type="Proteomes" id="UP001630127"/>
    </source>
</evidence>
<evidence type="ECO:0000259" key="1">
    <source>
        <dbReference type="SMART" id="SM00256"/>
    </source>
</evidence>
<protein>
    <recommendedName>
        <fullName evidence="1">F-box domain-containing protein</fullName>
    </recommendedName>
</protein>
<dbReference type="EMBL" id="JBJUIK010000004">
    <property type="protein sequence ID" value="KAL3529409.1"/>
    <property type="molecule type" value="Genomic_DNA"/>
</dbReference>
<comment type="caution">
    <text evidence="2">The sequence shown here is derived from an EMBL/GenBank/DDBJ whole genome shotgun (WGS) entry which is preliminary data.</text>
</comment>
<dbReference type="Pfam" id="PF24750">
    <property type="entry name" value="b-prop_At3g26010-like"/>
    <property type="match status" value="1"/>
</dbReference>
<reference evidence="2 3" key="1">
    <citation type="submission" date="2024-11" db="EMBL/GenBank/DDBJ databases">
        <title>A near-complete genome assembly of Cinchona calisaya.</title>
        <authorList>
            <person name="Lian D.C."/>
            <person name="Zhao X.W."/>
            <person name="Wei L."/>
        </authorList>
    </citation>
    <scope>NUCLEOTIDE SEQUENCE [LARGE SCALE GENOMIC DNA]</scope>
    <source>
        <tissue evidence="2">Nenye</tissue>
    </source>
</reference>
<dbReference type="SMART" id="SM00256">
    <property type="entry name" value="FBOX"/>
    <property type="match status" value="1"/>
</dbReference>
<evidence type="ECO:0000313" key="2">
    <source>
        <dbReference type="EMBL" id="KAL3529409.1"/>
    </source>
</evidence>
<proteinExistence type="predicted"/>
<dbReference type="Pfam" id="PF00646">
    <property type="entry name" value="F-box"/>
    <property type="match status" value="1"/>
</dbReference>
<name>A0ABD3ACE8_9GENT</name>
<sequence length="383" mass="44562">MKELRFMNNDIPMKVLSRLSTRNLHRLKCVSKEWHSLISNRSFIRLQLMNTEEVSGFFFQERYQWCDEDINHISYIPVETEKTEVHSTVLNFLPESVVILSSCNGLICCRSSYPSPLPLIYVCNPLNKDWISVRWIHHSKNTNVALVFDPIKFPIQDISTNFKLVAVSQTESETEQSQLLFEIFSSETGKWRQSEEICWCNHKLFRNKGIFVDGLLYWLTDGEKILMFNPEIELSWLINAPLPITWLLSIPEMCIGESKGKLHYVLFSEYGLQLWALQDPYTSHWELTCSVSLGELERENSQFLYNIAEKLASRTTICMFPWINLLAFEDGILFVRMSTDMYSYGFETRKMKKLCSLSDLGPNSVHFPIVVSYTMSLVPLNPV</sequence>
<dbReference type="InterPro" id="IPR056592">
    <property type="entry name" value="Beta-prop_At3g26010-like"/>
</dbReference>